<protein>
    <submittedName>
        <fullName evidence="5">Uncharacterized protein</fullName>
    </submittedName>
</protein>
<feature type="region of interest" description="Disordered" evidence="4">
    <location>
        <begin position="161"/>
        <end position="183"/>
    </location>
</feature>
<feature type="compositionally biased region" description="Low complexity" evidence="4">
    <location>
        <begin position="171"/>
        <end position="183"/>
    </location>
</feature>
<evidence type="ECO:0000313" key="6">
    <source>
        <dbReference type="Proteomes" id="UP001054252"/>
    </source>
</evidence>
<dbReference type="EMBL" id="BPVZ01000097">
    <property type="protein sequence ID" value="GKV32662.1"/>
    <property type="molecule type" value="Genomic_DNA"/>
</dbReference>
<dbReference type="InterPro" id="IPR013126">
    <property type="entry name" value="Hsp_70_fam"/>
</dbReference>
<evidence type="ECO:0000256" key="2">
    <source>
        <dbReference type="ARBA" id="ARBA00022840"/>
    </source>
</evidence>
<keyword evidence="6" id="KW-1185">Reference proteome</keyword>
<evidence type="ECO:0000256" key="3">
    <source>
        <dbReference type="ARBA" id="ARBA00023186"/>
    </source>
</evidence>
<sequence length="464" mass="51791">MVKLQEFLGRKELDKHLDADEAIVLGAALHAANLSDGIKLNRKLGMTDGSSYGFVIELDGPDLSKNDSNKQLLVPRMKKLPSKDVVSGLAEASEKYSSRNLSAPIKTNLHFSLCRSGIISLDRANAVIEISEWVKVPRKNISVENATIASSNISAEVGAERASEENKEGLNSDSVVSSASNTNTNTTVEEPITVDLGTEKRLKKKTFRVPLKMVEKTAGPGMSLSKESLAEAKGKLELDSEEFEKISSVDERQSFMEKLDENGYTLMEKKLQLTSFKNTLIHEQLYIGDPIVFRYKELTERPTAVEYSQRYLGQLQQKKKLQQVIQGWEENKPWLPKERIDELLGDKDKFKTWLKEKETEQTKTSAFSTPAFTSEEVCRKHLDLQAKVDSINKIPKPKPKVEKPVKNETASSGEDIKDSNSTSQNTSQGDKPATESDAPPDDKVEAEGKNHDELQSSWYELQVS</sequence>
<keyword evidence="3" id="KW-0143">Chaperone</keyword>
<feature type="compositionally biased region" description="Basic and acidic residues" evidence="4">
    <location>
        <begin position="161"/>
        <end position="170"/>
    </location>
</feature>
<evidence type="ECO:0000256" key="4">
    <source>
        <dbReference type="SAM" id="MobiDB-lite"/>
    </source>
</evidence>
<gene>
    <name evidence="5" type="ORF">SLEP1_g41255</name>
</gene>
<dbReference type="Proteomes" id="UP001054252">
    <property type="component" value="Unassembled WGS sequence"/>
</dbReference>
<organism evidence="5 6">
    <name type="scientific">Rubroshorea leprosula</name>
    <dbReference type="NCBI Taxonomy" id="152421"/>
    <lineage>
        <taxon>Eukaryota</taxon>
        <taxon>Viridiplantae</taxon>
        <taxon>Streptophyta</taxon>
        <taxon>Embryophyta</taxon>
        <taxon>Tracheophyta</taxon>
        <taxon>Spermatophyta</taxon>
        <taxon>Magnoliopsida</taxon>
        <taxon>eudicotyledons</taxon>
        <taxon>Gunneridae</taxon>
        <taxon>Pentapetalae</taxon>
        <taxon>rosids</taxon>
        <taxon>malvids</taxon>
        <taxon>Malvales</taxon>
        <taxon>Dipterocarpaceae</taxon>
        <taxon>Rubroshorea</taxon>
    </lineage>
</organism>
<dbReference type="GO" id="GO:0034663">
    <property type="term" value="C:endoplasmic reticulum chaperone complex"/>
    <property type="evidence" value="ECO:0007669"/>
    <property type="project" value="TreeGrafter"/>
</dbReference>
<keyword evidence="1" id="KW-0547">Nucleotide-binding</keyword>
<proteinExistence type="predicted"/>
<feature type="compositionally biased region" description="Basic and acidic residues" evidence="4">
    <location>
        <begin position="440"/>
        <end position="454"/>
    </location>
</feature>
<dbReference type="PANTHER" id="PTHR45639">
    <property type="entry name" value="HSC70CB, ISOFORM G-RELATED"/>
    <property type="match status" value="1"/>
</dbReference>
<reference evidence="5 6" key="1">
    <citation type="journal article" date="2021" name="Commun. Biol.">
        <title>The genome of Shorea leprosula (Dipterocarpaceae) highlights the ecological relevance of drought in aseasonal tropical rainforests.</title>
        <authorList>
            <person name="Ng K.K.S."/>
            <person name="Kobayashi M.J."/>
            <person name="Fawcett J.A."/>
            <person name="Hatakeyama M."/>
            <person name="Paape T."/>
            <person name="Ng C.H."/>
            <person name="Ang C.C."/>
            <person name="Tnah L.H."/>
            <person name="Lee C.T."/>
            <person name="Nishiyama T."/>
            <person name="Sese J."/>
            <person name="O'Brien M.J."/>
            <person name="Copetti D."/>
            <person name="Mohd Noor M.I."/>
            <person name="Ong R.C."/>
            <person name="Putra M."/>
            <person name="Sireger I.Z."/>
            <person name="Indrioko S."/>
            <person name="Kosugi Y."/>
            <person name="Izuno A."/>
            <person name="Isagi Y."/>
            <person name="Lee S.L."/>
            <person name="Shimizu K.K."/>
        </authorList>
    </citation>
    <scope>NUCLEOTIDE SEQUENCE [LARGE SCALE GENOMIC DNA]</scope>
    <source>
        <strain evidence="5">214</strain>
    </source>
</reference>
<keyword evidence="2" id="KW-0067">ATP-binding</keyword>
<evidence type="ECO:0000313" key="5">
    <source>
        <dbReference type="EMBL" id="GKV32662.1"/>
    </source>
</evidence>
<dbReference type="GO" id="GO:0030968">
    <property type="term" value="P:endoplasmic reticulum unfolded protein response"/>
    <property type="evidence" value="ECO:0007669"/>
    <property type="project" value="TreeGrafter"/>
</dbReference>
<accession>A0AAV5L6K3</accession>
<comment type="caution">
    <text evidence="5">The sequence shown here is derived from an EMBL/GenBank/DDBJ whole genome shotgun (WGS) entry which is preliminary data.</text>
</comment>
<dbReference type="GO" id="GO:0005524">
    <property type="term" value="F:ATP binding"/>
    <property type="evidence" value="ECO:0007669"/>
    <property type="project" value="UniProtKB-KW"/>
</dbReference>
<evidence type="ECO:0000256" key="1">
    <source>
        <dbReference type="ARBA" id="ARBA00022741"/>
    </source>
</evidence>
<dbReference type="PANTHER" id="PTHR45639:SF3">
    <property type="entry name" value="HYPOXIA UP-REGULATED PROTEIN 1"/>
    <property type="match status" value="1"/>
</dbReference>
<dbReference type="AlphaFoldDB" id="A0AAV5L6K3"/>
<feature type="compositionally biased region" description="Polar residues" evidence="4">
    <location>
        <begin position="419"/>
        <end position="429"/>
    </location>
</feature>
<feature type="region of interest" description="Disordered" evidence="4">
    <location>
        <begin position="389"/>
        <end position="464"/>
    </location>
</feature>
<feature type="compositionally biased region" description="Polar residues" evidence="4">
    <location>
        <begin position="455"/>
        <end position="464"/>
    </location>
</feature>
<dbReference type="GO" id="GO:0140662">
    <property type="term" value="F:ATP-dependent protein folding chaperone"/>
    <property type="evidence" value="ECO:0007669"/>
    <property type="project" value="InterPro"/>
</dbReference>
<name>A0AAV5L6K3_9ROSI</name>